<sequence>MGTTRLDDSRRKRTPSISYAVLRLRRCFRDSELALALRISMEQERARQETASKKADEDAAKQEKGAEQASSSKDATISEVDKNSAIATDDKRHSLTINKLLSFYGLKG</sequence>
<evidence type="ECO:0000313" key="2">
    <source>
        <dbReference type="EMBL" id="KAG6507376.1"/>
    </source>
</evidence>
<dbReference type="Gene3D" id="1.10.287.3990">
    <property type="match status" value="1"/>
</dbReference>
<dbReference type="EMBL" id="JACMSC010000009">
    <property type="protein sequence ID" value="KAG6507376.1"/>
    <property type="molecule type" value="Genomic_DNA"/>
</dbReference>
<evidence type="ECO:0000256" key="1">
    <source>
        <dbReference type="SAM" id="MobiDB-lite"/>
    </source>
</evidence>
<reference evidence="2 3" key="1">
    <citation type="submission" date="2020-08" db="EMBL/GenBank/DDBJ databases">
        <title>Plant Genome Project.</title>
        <authorList>
            <person name="Zhang R.-G."/>
        </authorList>
    </citation>
    <scope>NUCLEOTIDE SEQUENCE [LARGE SCALE GENOMIC DNA]</scope>
    <source>
        <tissue evidence="2">Rhizome</tissue>
    </source>
</reference>
<gene>
    <name evidence="2" type="ORF">ZIOFF_032718</name>
</gene>
<accession>A0A8J5GJD5</accession>
<proteinExistence type="predicted"/>
<organism evidence="2 3">
    <name type="scientific">Zingiber officinale</name>
    <name type="common">Ginger</name>
    <name type="synonym">Amomum zingiber</name>
    <dbReference type="NCBI Taxonomy" id="94328"/>
    <lineage>
        <taxon>Eukaryota</taxon>
        <taxon>Viridiplantae</taxon>
        <taxon>Streptophyta</taxon>
        <taxon>Embryophyta</taxon>
        <taxon>Tracheophyta</taxon>
        <taxon>Spermatophyta</taxon>
        <taxon>Magnoliopsida</taxon>
        <taxon>Liliopsida</taxon>
        <taxon>Zingiberales</taxon>
        <taxon>Zingiberaceae</taxon>
        <taxon>Zingiber</taxon>
    </lineage>
</organism>
<dbReference type="AlphaFoldDB" id="A0A8J5GJD5"/>
<evidence type="ECO:0000313" key="3">
    <source>
        <dbReference type="Proteomes" id="UP000734854"/>
    </source>
</evidence>
<feature type="region of interest" description="Disordered" evidence="1">
    <location>
        <begin position="44"/>
        <end position="85"/>
    </location>
</feature>
<keyword evidence="3" id="KW-1185">Reference proteome</keyword>
<comment type="caution">
    <text evidence="2">The sequence shown here is derived from an EMBL/GenBank/DDBJ whole genome shotgun (WGS) entry which is preliminary data.</text>
</comment>
<feature type="compositionally biased region" description="Basic and acidic residues" evidence="1">
    <location>
        <begin position="44"/>
        <end position="66"/>
    </location>
</feature>
<name>A0A8J5GJD5_ZINOF</name>
<protein>
    <submittedName>
        <fullName evidence="2">Uncharacterized protein</fullName>
    </submittedName>
</protein>
<dbReference type="Proteomes" id="UP000734854">
    <property type="component" value="Unassembled WGS sequence"/>
</dbReference>